<keyword evidence="1" id="KW-0472">Membrane</keyword>
<feature type="transmembrane region" description="Helical" evidence="1">
    <location>
        <begin position="152"/>
        <end position="172"/>
    </location>
</feature>
<protein>
    <submittedName>
        <fullName evidence="2">Uncharacterized protein</fullName>
    </submittedName>
</protein>
<dbReference type="STRING" id="1104324.P186_1869"/>
<keyword evidence="1" id="KW-0812">Transmembrane</keyword>
<evidence type="ECO:0000313" key="3">
    <source>
        <dbReference type="Proteomes" id="UP000005867"/>
    </source>
</evidence>
<keyword evidence="3" id="KW-1185">Reference proteome</keyword>
<accession>G7VHI0</accession>
<feature type="transmembrane region" description="Helical" evidence="1">
    <location>
        <begin position="61"/>
        <end position="79"/>
    </location>
</feature>
<evidence type="ECO:0000256" key="1">
    <source>
        <dbReference type="SAM" id="Phobius"/>
    </source>
</evidence>
<feature type="transmembrane region" description="Helical" evidence="1">
    <location>
        <begin position="91"/>
        <end position="114"/>
    </location>
</feature>
<feature type="transmembrane region" description="Helical" evidence="1">
    <location>
        <begin position="120"/>
        <end position="140"/>
    </location>
</feature>
<dbReference type="KEGG" id="pyr:P186_1869"/>
<feature type="transmembrane region" description="Helical" evidence="1">
    <location>
        <begin position="178"/>
        <end position="197"/>
    </location>
</feature>
<sequence length="249" mass="26487">MSTIPLFFLLSYLLSFYLFKIRTRPYVYALAGGAAAHMAMMAGGNASSLPKALAVAWPVDLMPLFIYAVAVTSAAYLAFLKVGTSITPGGALALGLGLYNYPFGLAVASAVYSLPRYADLAPSLLAAGVSSLAVVEVFILKAVASSTRSSTRLWPLPVAALPAGYFSYFAMPPLAIDIFPRVVAATFYAGAAALIVYAMFRNNVVAASLMGGLGSYKFWAALFGGVMIYAVPEVLIHMYHPEMHTYLHL</sequence>
<reference evidence="2 3" key="1">
    <citation type="journal article" date="2012" name="J. Bacteriol.">
        <title>Complete genome sequence of strain 1860, a crenarchaeon of the genus pyrobaculum able to grow with various electron acceptors.</title>
        <authorList>
            <person name="Mardanov A.V."/>
            <person name="Gumerov V.M."/>
            <person name="Slobodkina G.B."/>
            <person name="Beletsky A.V."/>
            <person name="Bonch-Osmolovskaya E.A."/>
            <person name="Ravin N.V."/>
            <person name="Skryabin K.G."/>
        </authorList>
    </citation>
    <scope>NUCLEOTIDE SEQUENCE [LARGE SCALE GENOMIC DNA]</scope>
    <source>
        <strain evidence="2 3">1860</strain>
    </source>
</reference>
<feature type="transmembrane region" description="Helical" evidence="1">
    <location>
        <begin position="28"/>
        <end position="49"/>
    </location>
</feature>
<evidence type="ECO:0000313" key="2">
    <source>
        <dbReference type="EMBL" id="AET33271.1"/>
    </source>
</evidence>
<gene>
    <name evidence="2" type="ORF">P186_1869</name>
</gene>
<dbReference type="GeneID" id="11596362"/>
<dbReference type="AlphaFoldDB" id="G7VHI0"/>
<dbReference type="eggNOG" id="arCOG00576">
    <property type="taxonomic scope" value="Archaea"/>
</dbReference>
<dbReference type="BioCyc" id="PSP1104324:GJSN-1827-MONOMER"/>
<dbReference type="HOGENOM" id="CLU_1113924_0_0_2"/>
<dbReference type="Proteomes" id="UP000005867">
    <property type="component" value="Chromosome"/>
</dbReference>
<keyword evidence="1" id="KW-1133">Transmembrane helix</keyword>
<proteinExistence type="predicted"/>
<feature type="transmembrane region" description="Helical" evidence="1">
    <location>
        <begin position="6"/>
        <end position="21"/>
    </location>
</feature>
<organism evidence="2 3">
    <name type="scientific">Pyrobaculum ferrireducens</name>
    <dbReference type="NCBI Taxonomy" id="1104324"/>
    <lineage>
        <taxon>Archaea</taxon>
        <taxon>Thermoproteota</taxon>
        <taxon>Thermoprotei</taxon>
        <taxon>Thermoproteales</taxon>
        <taxon>Thermoproteaceae</taxon>
        <taxon>Pyrobaculum</taxon>
    </lineage>
</organism>
<name>G7VHI0_9CREN</name>
<dbReference type="RefSeq" id="WP_014289096.1">
    <property type="nucleotide sequence ID" value="NC_016645.1"/>
</dbReference>
<dbReference type="OrthoDB" id="28987at2157"/>
<feature type="transmembrane region" description="Helical" evidence="1">
    <location>
        <begin position="218"/>
        <end position="239"/>
    </location>
</feature>
<dbReference type="EMBL" id="CP003098">
    <property type="protein sequence ID" value="AET33271.1"/>
    <property type="molecule type" value="Genomic_DNA"/>
</dbReference>